<keyword evidence="2" id="KW-0067">ATP-binding</keyword>
<keyword evidence="2" id="KW-0547">Nucleotide-binding</keyword>
<dbReference type="EC" id="2.7.1.170" evidence="2"/>
<dbReference type="PANTHER" id="PTHR30605">
    <property type="entry name" value="ANHYDRO-N-ACETYLMURAMIC ACID KINASE"/>
    <property type="match status" value="1"/>
</dbReference>
<protein>
    <recommendedName>
        <fullName evidence="2">Anhydro-N-acetylmuramic acid kinase</fullName>
        <ecNumber evidence="2">2.7.1.170</ecNumber>
    </recommendedName>
    <alternativeName>
        <fullName evidence="2">AnhMurNAc kinase</fullName>
    </alternativeName>
</protein>
<dbReference type="GO" id="GO:0009254">
    <property type="term" value="P:peptidoglycan turnover"/>
    <property type="evidence" value="ECO:0007669"/>
    <property type="project" value="UniProtKB-UniRule"/>
</dbReference>
<dbReference type="SUPFAM" id="SSF53067">
    <property type="entry name" value="Actin-like ATPase domain"/>
    <property type="match status" value="1"/>
</dbReference>
<dbReference type="RefSeq" id="WP_271201559.1">
    <property type="nucleotide sequence ID" value="NZ_BSFL01000003.1"/>
</dbReference>
<evidence type="ECO:0000256" key="1">
    <source>
        <dbReference type="ARBA" id="ARBA00023277"/>
    </source>
</evidence>
<gene>
    <name evidence="2 3" type="primary">anmK</name>
    <name evidence="3" type="ORF">GCM10008174_28330</name>
</gene>
<feature type="binding site" evidence="2">
    <location>
        <begin position="9"/>
        <end position="16"/>
    </location>
    <ligand>
        <name>ATP</name>
        <dbReference type="ChEBI" id="CHEBI:30616"/>
    </ligand>
</feature>
<dbReference type="GO" id="GO:0005524">
    <property type="term" value="F:ATP binding"/>
    <property type="evidence" value="ECO:0007669"/>
    <property type="project" value="UniProtKB-UniRule"/>
</dbReference>
<keyword evidence="2" id="KW-0808">Transferase</keyword>
<comment type="catalytic activity">
    <reaction evidence="2">
        <text>1,6-anhydro-N-acetyl-beta-muramate + ATP + H2O = N-acetyl-D-muramate 6-phosphate + ADP + H(+)</text>
        <dbReference type="Rhea" id="RHEA:24952"/>
        <dbReference type="ChEBI" id="CHEBI:15377"/>
        <dbReference type="ChEBI" id="CHEBI:15378"/>
        <dbReference type="ChEBI" id="CHEBI:30616"/>
        <dbReference type="ChEBI" id="CHEBI:58690"/>
        <dbReference type="ChEBI" id="CHEBI:58722"/>
        <dbReference type="ChEBI" id="CHEBI:456216"/>
        <dbReference type="EC" id="2.7.1.170"/>
    </reaction>
</comment>
<dbReference type="Gene3D" id="3.30.420.40">
    <property type="match status" value="2"/>
</dbReference>
<dbReference type="Proteomes" id="UP001143309">
    <property type="component" value="Unassembled WGS sequence"/>
</dbReference>
<dbReference type="GO" id="GO:0006040">
    <property type="term" value="P:amino sugar metabolic process"/>
    <property type="evidence" value="ECO:0007669"/>
    <property type="project" value="InterPro"/>
</dbReference>
<dbReference type="GO" id="GO:0016301">
    <property type="term" value="F:kinase activity"/>
    <property type="evidence" value="ECO:0007669"/>
    <property type="project" value="UniProtKB-KW"/>
</dbReference>
<evidence type="ECO:0000313" key="4">
    <source>
        <dbReference type="Proteomes" id="UP001143309"/>
    </source>
</evidence>
<dbReference type="Pfam" id="PF03702">
    <property type="entry name" value="AnmK"/>
    <property type="match status" value="1"/>
</dbReference>
<reference evidence="3" key="1">
    <citation type="journal article" date="2014" name="Int. J. Syst. Evol. Microbiol.">
        <title>Complete genome sequence of Corynebacterium casei LMG S-19264T (=DSM 44701T), isolated from a smear-ripened cheese.</title>
        <authorList>
            <consortium name="US DOE Joint Genome Institute (JGI-PGF)"/>
            <person name="Walter F."/>
            <person name="Albersmeier A."/>
            <person name="Kalinowski J."/>
            <person name="Ruckert C."/>
        </authorList>
    </citation>
    <scope>NUCLEOTIDE SEQUENCE</scope>
    <source>
        <strain evidence="3">VKM B-2748</strain>
    </source>
</reference>
<evidence type="ECO:0000313" key="3">
    <source>
        <dbReference type="EMBL" id="GLK81092.1"/>
    </source>
</evidence>
<name>A0A9W6JPT4_9HYPH</name>
<evidence type="ECO:0000256" key="2">
    <source>
        <dbReference type="HAMAP-Rule" id="MF_01270"/>
    </source>
</evidence>
<comment type="pathway">
    <text evidence="2">Cell wall biogenesis; peptidoglycan recycling.</text>
</comment>
<reference evidence="3" key="2">
    <citation type="submission" date="2023-01" db="EMBL/GenBank/DDBJ databases">
        <authorList>
            <person name="Sun Q."/>
            <person name="Evtushenko L."/>
        </authorList>
    </citation>
    <scope>NUCLEOTIDE SEQUENCE</scope>
    <source>
        <strain evidence="3">VKM B-2748</strain>
    </source>
</reference>
<dbReference type="HAMAP" id="MF_01270">
    <property type="entry name" value="AnhMurNAc_kinase"/>
    <property type="match status" value="1"/>
</dbReference>
<dbReference type="PANTHER" id="PTHR30605:SF0">
    <property type="entry name" value="ANHYDRO-N-ACETYLMURAMIC ACID KINASE"/>
    <property type="match status" value="1"/>
</dbReference>
<proteinExistence type="inferred from homology"/>
<keyword evidence="1 2" id="KW-0119">Carbohydrate metabolism</keyword>
<comment type="similarity">
    <text evidence="2">Belongs to the anhydro-N-acetylmuramic acid kinase family.</text>
</comment>
<sequence length="366" mass="37771">MRAIGLMSGTSFDGVDVALVETNGERIEAFGPSGYRPYTSAERRVLSQALADAVAIERRTERPGAVAAAEGVVTAAHAEAVERFLREHGVGADDVDVVGFHGQTVLHRPEAGLTVQIGDGLALARRLGLPVVYDFRAADVAAGGQGAPLAPTIHPVLLRGLDLPRPLAVLNLGGVGNVTFIGADGELVAFDTGPANALMDDRLMRETGEAFDRDGAISASGAVDEAALARLMDNPYFGVEPPKSLDRNAFSAGPTEALPLADALATLAAFTAETVVRAAAHLPKPPALWIVAGGGARNPTLLDLLRRRLGADVRTADAVGLSADALEAQAFAVLAVRSLRGLPLTYPGTTGAPRPLTGGLLARPDA</sequence>
<comment type="caution">
    <text evidence="3">The sequence shown here is derived from an EMBL/GenBank/DDBJ whole genome shotgun (WGS) entry which is preliminary data.</text>
</comment>
<accession>A0A9W6JPT4</accession>
<dbReference type="AlphaFoldDB" id="A0A9W6JPT4"/>
<keyword evidence="2 3" id="KW-0418">Kinase</keyword>
<comment type="function">
    <text evidence="2">Catalyzes the specific phosphorylation of 1,6-anhydro-N-acetylmuramic acid (anhMurNAc) with the simultaneous cleavage of the 1,6-anhydro ring, generating MurNAc-6-P. Is required for the utilization of anhMurNAc either imported from the medium or derived from its own cell wall murein, and thus plays a role in cell wall recycling.</text>
</comment>
<dbReference type="GO" id="GO:0016773">
    <property type="term" value="F:phosphotransferase activity, alcohol group as acceptor"/>
    <property type="evidence" value="ECO:0007669"/>
    <property type="project" value="UniProtKB-UniRule"/>
</dbReference>
<comment type="pathway">
    <text evidence="2">Amino-sugar metabolism; 1,6-anhydro-N-acetylmuramate degradation.</text>
</comment>
<organism evidence="3 4">
    <name type="scientific">Methylopila turkensis</name>
    <dbReference type="NCBI Taxonomy" id="1437816"/>
    <lineage>
        <taxon>Bacteria</taxon>
        <taxon>Pseudomonadati</taxon>
        <taxon>Pseudomonadota</taxon>
        <taxon>Alphaproteobacteria</taxon>
        <taxon>Hyphomicrobiales</taxon>
        <taxon>Methylopilaceae</taxon>
        <taxon>Methylopila</taxon>
    </lineage>
</organism>
<dbReference type="GO" id="GO:0097175">
    <property type="term" value="P:1,6-anhydro-N-acetyl-beta-muramic acid catabolic process"/>
    <property type="evidence" value="ECO:0007669"/>
    <property type="project" value="UniProtKB-UniRule"/>
</dbReference>
<dbReference type="NCBIfam" id="NF007141">
    <property type="entry name" value="PRK09585.1-5"/>
    <property type="match status" value="1"/>
</dbReference>
<keyword evidence="4" id="KW-1185">Reference proteome</keyword>
<dbReference type="InterPro" id="IPR043129">
    <property type="entry name" value="ATPase_NBD"/>
</dbReference>
<dbReference type="InterPro" id="IPR005338">
    <property type="entry name" value="Anhydro_N_Ac-Mur_kinase"/>
</dbReference>
<dbReference type="EMBL" id="BSFL01000003">
    <property type="protein sequence ID" value="GLK81092.1"/>
    <property type="molecule type" value="Genomic_DNA"/>
</dbReference>